<accession>A0A1W6BX58</accession>
<evidence type="ECO:0000256" key="1">
    <source>
        <dbReference type="ARBA" id="ARBA00010996"/>
    </source>
</evidence>
<organism evidence="6 7">
    <name type="scientific">Campylobacter cuniculorum DSM 23162 = LMG 24588</name>
    <dbReference type="NCBI Taxonomy" id="1121267"/>
    <lineage>
        <taxon>Bacteria</taxon>
        <taxon>Pseudomonadati</taxon>
        <taxon>Campylobacterota</taxon>
        <taxon>Epsilonproteobacteria</taxon>
        <taxon>Campylobacterales</taxon>
        <taxon>Campylobacteraceae</taxon>
        <taxon>Campylobacter</taxon>
    </lineage>
</organism>
<feature type="disulfide bond" description="Redox-active" evidence="4">
    <location>
        <begin position="59"/>
        <end position="63"/>
    </location>
</feature>
<protein>
    <submittedName>
        <fullName evidence="6">Cytochrome oxidase biogenesis protein, Sco1/SenC/PrrC family</fullName>
    </submittedName>
</protein>
<dbReference type="STRING" id="1121267.CCUN_1064"/>
<gene>
    <name evidence="6" type="ORF">CCUN_1064</name>
</gene>
<evidence type="ECO:0000256" key="3">
    <source>
        <dbReference type="PIRSR" id="PIRSR603782-1"/>
    </source>
</evidence>
<dbReference type="CDD" id="cd02968">
    <property type="entry name" value="SCO"/>
    <property type="match status" value="1"/>
</dbReference>
<sequence>MKRNFIFAILVLVLILTSFYFIPKNNPYDFSLRSEFGEQTTLKNFRGKKLIVYFGYTFCPDVCPATLALLSQTLNKIKNDKAYLLFISLDPQRDKDIEKTNEWLRYFYPHATSLIAKNEKELEKLAKNYGVIYEKIDLKDSVMQYSIAHSNEIYLIDEQGKFQKALKDLNPEELFKDLKTFLQD</sequence>
<evidence type="ECO:0000313" key="7">
    <source>
        <dbReference type="Proteomes" id="UP000192902"/>
    </source>
</evidence>
<evidence type="ECO:0000256" key="2">
    <source>
        <dbReference type="ARBA" id="ARBA00023008"/>
    </source>
</evidence>
<dbReference type="Pfam" id="PF02630">
    <property type="entry name" value="SCO1-SenC"/>
    <property type="match status" value="1"/>
</dbReference>
<comment type="similarity">
    <text evidence="1">Belongs to the SCO1/2 family.</text>
</comment>
<proteinExistence type="inferred from homology"/>
<dbReference type="Gene3D" id="3.40.30.10">
    <property type="entry name" value="Glutaredoxin"/>
    <property type="match status" value="1"/>
</dbReference>
<dbReference type="EMBL" id="CP020867">
    <property type="protein sequence ID" value="ARJ56665.1"/>
    <property type="molecule type" value="Genomic_DNA"/>
</dbReference>
<dbReference type="InterPro" id="IPR036249">
    <property type="entry name" value="Thioredoxin-like_sf"/>
</dbReference>
<evidence type="ECO:0000256" key="4">
    <source>
        <dbReference type="PIRSR" id="PIRSR603782-2"/>
    </source>
</evidence>
<reference evidence="6 7" key="1">
    <citation type="submission" date="2017-04" db="EMBL/GenBank/DDBJ databases">
        <title>Complete genome sequence of the Campylobacter cuniculorum type strain LMG24588.</title>
        <authorList>
            <person name="Miller W.G."/>
            <person name="Yee E."/>
            <person name="Revez J."/>
            <person name="Bono J.L."/>
            <person name="Rossi M."/>
        </authorList>
    </citation>
    <scope>NUCLEOTIDE SEQUENCE [LARGE SCALE GENOMIC DNA]</scope>
    <source>
        <strain evidence="6 7">LMG 24588</strain>
    </source>
</reference>
<dbReference type="PROSITE" id="PS51352">
    <property type="entry name" value="THIOREDOXIN_2"/>
    <property type="match status" value="1"/>
</dbReference>
<dbReference type="InterPro" id="IPR013766">
    <property type="entry name" value="Thioredoxin_domain"/>
</dbReference>
<dbReference type="eggNOG" id="COG1999">
    <property type="taxonomic scope" value="Bacteria"/>
</dbReference>
<dbReference type="GO" id="GO:0046872">
    <property type="term" value="F:metal ion binding"/>
    <property type="evidence" value="ECO:0007669"/>
    <property type="project" value="UniProtKB-KW"/>
</dbReference>
<keyword evidence="2 3" id="KW-0186">Copper</keyword>
<keyword evidence="4" id="KW-1015">Disulfide bond</keyword>
<evidence type="ECO:0000259" key="5">
    <source>
        <dbReference type="PROSITE" id="PS51352"/>
    </source>
</evidence>
<dbReference type="PANTHER" id="PTHR12151">
    <property type="entry name" value="ELECTRON TRANSPORT PROTIN SCO1/SENC FAMILY MEMBER"/>
    <property type="match status" value="1"/>
</dbReference>
<dbReference type="AlphaFoldDB" id="A0A1W6BX58"/>
<feature type="domain" description="Thioredoxin" evidence="5">
    <location>
        <begin position="21"/>
        <end position="183"/>
    </location>
</feature>
<keyword evidence="3" id="KW-0479">Metal-binding</keyword>
<dbReference type="PANTHER" id="PTHR12151:SF25">
    <property type="entry name" value="LINALOOL DEHYDRATASE_ISOMERASE DOMAIN-CONTAINING PROTEIN"/>
    <property type="match status" value="1"/>
</dbReference>
<dbReference type="RefSeq" id="WP_027305475.1">
    <property type="nucleotide sequence ID" value="NZ_CP020867.1"/>
</dbReference>
<dbReference type="OrthoDB" id="9790194at2"/>
<dbReference type="Proteomes" id="UP000192902">
    <property type="component" value="Chromosome"/>
</dbReference>
<feature type="binding site" evidence="3">
    <location>
        <position position="59"/>
    </location>
    <ligand>
        <name>Cu cation</name>
        <dbReference type="ChEBI" id="CHEBI:23378"/>
    </ligand>
</feature>
<name>A0A1W6BX58_9BACT</name>
<evidence type="ECO:0000313" key="6">
    <source>
        <dbReference type="EMBL" id="ARJ56665.1"/>
    </source>
</evidence>
<dbReference type="InterPro" id="IPR003782">
    <property type="entry name" value="SCO1/SenC"/>
</dbReference>
<feature type="binding site" evidence="3">
    <location>
        <position position="63"/>
    </location>
    <ligand>
        <name>Cu cation</name>
        <dbReference type="ChEBI" id="CHEBI:23378"/>
    </ligand>
</feature>
<dbReference type="SUPFAM" id="SSF52833">
    <property type="entry name" value="Thioredoxin-like"/>
    <property type="match status" value="1"/>
</dbReference>
<dbReference type="KEGG" id="ccun:CCUN_1064"/>
<feature type="binding site" evidence="3">
    <location>
        <position position="149"/>
    </location>
    <ligand>
        <name>Cu cation</name>
        <dbReference type="ChEBI" id="CHEBI:23378"/>
    </ligand>
</feature>